<proteinExistence type="predicted"/>
<keyword evidence="1 2" id="KW-0732">Signal</keyword>
<sequence length="331" mass="36566" precursor="true">MNHAHLGLRFWLLPLLTLLAFAAGCRQETSNRPETSPSASTQTITDRLDREVPVQQPAQRIISLSPATTELLFALGLGDSVVGATKHCNFPPAALEIPRVGGGTLESISAEVIVAAQPDLVLCKWDYHQPLIESLDRLQVRSMAIGAKNLQELFEEARWIGKLTDRTAEAEALVSRMQNQQQHLLNVVSRVKHDPPIRVFYEVWDDPLMTAGPDSFIDELLTMAGLQNIVSDTAVRYPRISSETVLQGDPQLILAPTTHFEQVDLAEIRSRPGWDLITAVTNQRIYLISGDEISRCGPRVLDALAEIIVAAYPEAREDLQLDATDQTKVAP</sequence>
<feature type="chain" id="PRO_5021860869" evidence="2">
    <location>
        <begin position="23"/>
        <end position="331"/>
    </location>
</feature>
<dbReference type="InterPro" id="IPR054828">
    <property type="entry name" value="Vit_B12_bind_prot"/>
</dbReference>
<gene>
    <name evidence="4" type="primary">btuF</name>
    <name evidence="4" type="ORF">Mal33_30580</name>
</gene>
<evidence type="ECO:0000256" key="2">
    <source>
        <dbReference type="SAM" id="SignalP"/>
    </source>
</evidence>
<feature type="domain" description="Fe/B12 periplasmic-binding" evidence="3">
    <location>
        <begin position="60"/>
        <end position="316"/>
    </location>
</feature>
<dbReference type="PANTHER" id="PTHR30535:SF34">
    <property type="entry name" value="MOLYBDATE-BINDING PROTEIN MOLA"/>
    <property type="match status" value="1"/>
</dbReference>
<feature type="signal peptide" evidence="2">
    <location>
        <begin position="1"/>
        <end position="22"/>
    </location>
</feature>
<dbReference type="InterPro" id="IPR050902">
    <property type="entry name" value="ABC_Transporter_SBP"/>
</dbReference>
<accession>A0A518IVE7</accession>
<reference evidence="4 5" key="1">
    <citation type="submission" date="2019-02" db="EMBL/GenBank/DDBJ databases">
        <title>Deep-cultivation of Planctomycetes and their phenomic and genomic characterization uncovers novel biology.</title>
        <authorList>
            <person name="Wiegand S."/>
            <person name="Jogler M."/>
            <person name="Boedeker C."/>
            <person name="Pinto D."/>
            <person name="Vollmers J."/>
            <person name="Rivas-Marin E."/>
            <person name="Kohn T."/>
            <person name="Peeters S.H."/>
            <person name="Heuer A."/>
            <person name="Rast P."/>
            <person name="Oberbeckmann S."/>
            <person name="Bunk B."/>
            <person name="Jeske O."/>
            <person name="Meyerdierks A."/>
            <person name="Storesund J.E."/>
            <person name="Kallscheuer N."/>
            <person name="Luecker S."/>
            <person name="Lage O.M."/>
            <person name="Pohl T."/>
            <person name="Merkel B.J."/>
            <person name="Hornburger P."/>
            <person name="Mueller R.-W."/>
            <person name="Bruemmer F."/>
            <person name="Labrenz M."/>
            <person name="Spormann A.M."/>
            <person name="Op den Camp H."/>
            <person name="Overmann J."/>
            <person name="Amann R."/>
            <person name="Jetten M.S.M."/>
            <person name="Mascher T."/>
            <person name="Medema M.H."/>
            <person name="Devos D.P."/>
            <person name="Kaster A.-K."/>
            <person name="Ovreas L."/>
            <person name="Rohde M."/>
            <person name="Galperin M.Y."/>
            <person name="Jogler C."/>
        </authorList>
    </citation>
    <scope>NUCLEOTIDE SEQUENCE [LARGE SCALE GENOMIC DNA]</scope>
    <source>
        <strain evidence="4 5">Mal33</strain>
    </source>
</reference>
<evidence type="ECO:0000256" key="1">
    <source>
        <dbReference type="ARBA" id="ARBA00022729"/>
    </source>
</evidence>
<organism evidence="4 5">
    <name type="scientific">Rosistilla oblonga</name>
    <dbReference type="NCBI Taxonomy" id="2527990"/>
    <lineage>
        <taxon>Bacteria</taxon>
        <taxon>Pseudomonadati</taxon>
        <taxon>Planctomycetota</taxon>
        <taxon>Planctomycetia</taxon>
        <taxon>Pirellulales</taxon>
        <taxon>Pirellulaceae</taxon>
        <taxon>Rosistilla</taxon>
    </lineage>
</organism>
<keyword evidence="5" id="KW-1185">Reference proteome</keyword>
<protein>
    <submittedName>
        <fullName evidence="4">Vitamin B12-binding protein</fullName>
    </submittedName>
</protein>
<evidence type="ECO:0000259" key="3">
    <source>
        <dbReference type="PROSITE" id="PS50983"/>
    </source>
</evidence>
<dbReference type="PROSITE" id="PS50983">
    <property type="entry name" value="FE_B12_PBP"/>
    <property type="match status" value="1"/>
</dbReference>
<evidence type="ECO:0000313" key="4">
    <source>
        <dbReference type="EMBL" id="QDV57057.1"/>
    </source>
</evidence>
<dbReference type="EMBL" id="CP036318">
    <property type="protein sequence ID" value="QDV57057.1"/>
    <property type="molecule type" value="Genomic_DNA"/>
</dbReference>
<dbReference type="GO" id="GO:0071281">
    <property type="term" value="P:cellular response to iron ion"/>
    <property type="evidence" value="ECO:0007669"/>
    <property type="project" value="TreeGrafter"/>
</dbReference>
<name>A0A518IVE7_9BACT</name>
<dbReference type="NCBIfam" id="NF038402">
    <property type="entry name" value="TroA_like"/>
    <property type="match status" value="1"/>
</dbReference>
<dbReference type="SUPFAM" id="SSF53807">
    <property type="entry name" value="Helical backbone' metal receptor"/>
    <property type="match status" value="1"/>
</dbReference>
<dbReference type="InterPro" id="IPR002491">
    <property type="entry name" value="ABC_transptr_periplasmic_BD"/>
</dbReference>
<evidence type="ECO:0000313" key="5">
    <source>
        <dbReference type="Proteomes" id="UP000316770"/>
    </source>
</evidence>
<dbReference type="RefSeq" id="WP_145286140.1">
    <property type="nucleotide sequence ID" value="NZ_CP036318.1"/>
</dbReference>
<dbReference type="Pfam" id="PF01497">
    <property type="entry name" value="Peripla_BP_2"/>
    <property type="match status" value="1"/>
</dbReference>
<dbReference type="AlphaFoldDB" id="A0A518IVE7"/>
<dbReference type="Gene3D" id="3.40.50.1980">
    <property type="entry name" value="Nitrogenase molybdenum iron protein domain"/>
    <property type="match status" value="2"/>
</dbReference>
<dbReference type="PANTHER" id="PTHR30535">
    <property type="entry name" value="VITAMIN B12-BINDING PROTEIN"/>
    <property type="match status" value="1"/>
</dbReference>
<dbReference type="Proteomes" id="UP000316770">
    <property type="component" value="Chromosome"/>
</dbReference>